<dbReference type="EMBL" id="KZ826347">
    <property type="protein sequence ID" value="PYI06731.1"/>
    <property type="molecule type" value="Genomic_DNA"/>
</dbReference>
<reference evidence="2 3" key="1">
    <citation type="submission" date="2018-02" db="EMBL/GenBank/DDBJ databases">
        <title>The genomes of Aspergillus section Nigri reveals drivers in fungal speciation.</title>
        <authorList>
            <consortium name="DOE Joint Genome Institute"/>
            <person name="Vesth T.C."/>
            <person name="Nybo J."/>
            <person name="Theobald S."/>
            <person name="Brandl J."/>
            <person name="Frisvad J.C."/>
            <person name="Nielsen K.F."/>
            <person name="Lyhne E.K."/>
            <person name="Kogle M.E."/>
            <person name="Kuo A."/>
            <person name="Riley R."/>
            <person name="Clum A."/>
            <person name="Nolan M."/>
            <person name="Lipzen A."/>
            <person name="Salamov A."/>
            <person name="Henrissat B."/>
            <person name="Wiebenga A."/>
            <person name="De vries R.P."/>
            <person name="Grigoriev I.V."/>
            <person name="Mortensen U.H."/>
            <person name="Andersen M.R."/>
            <person name="Baker S.E."/>
        </authorList>
    </citation>
    <scope>NUCLEOTIDE SEQUENCE [LARGE SCALE GENOMIC DNA]</scope>
    <source>
        <strain evidence="2 3">CBS 121057</strain>
    </source>
</reference>
<organism evidence="2 3">
    <name type="scientific">Aspergillus sclerotiicarbonarius (strain CBS 121057 / IBT 28362)</name>
    <dbReference type="NCBI Taxonomy" id="1448318"/>
    <lineage>
        <taxon>Eukaryota</taxon>
        <taxon>Fungi</taxon>
        <taxon>Dikarya</taxon>
        <taxon>Ascomycota</taxon>
        <taxon>Pezizomycotina</taxon>
        <taxon>Eurotiomycetes</taxon>
        <taxon>Eurotiomycetidae</taxon>
        <taxon>Eurotiales</taxon>
        <taxon>Aspergillaceae</taxon>
        <taxon>Aspergillus</taxon>
        <taxon>Aspergillus subgen. Circumdati</taxon>
    </lineage>
</organism>
<feature type="compositionally biased region" description="Gly residues" evidence="1">
    <location>
        <begin position="8"/>
        <end position="20"/>
    </location>
</feature>
<proteinExistence type="predicted"/>
<evidence type="ECO:0000313" key="3">
    <source>
        <dbReference type="Proteomes" id="UP000248423"/>
    </source>
</evidence>
<name>A0A319EAB6_ASPSB</name>
<evidence type="ECO:0000256" key="1">
    <source>
        <dbReference type="SAM" id="MobiDB-lite"/>
    </source>
</evidence>
<evidence type="ECO:0000313" key="2">
    <source>
        <dbReference type="EMBL" id="PYI06731.1"/>
    </source>
</evidence>
<keyword evidence="3" id="KW-1185">Reference proteome</keyword>
<dbReference type="Proteomes" id="UP000248423">
    <property type="component" value="Unassembled WGS sequence"/>
</dbReference>
<gene>
    <name evidence="2" type="ORF">BO78DRAFT_110104</name>
</gene>
<feature type="region of interest" description="Disordered" evidence="1">
    <location>
        <begin position="28"/>
        <end position="47"/>
    </location>
</feature>
<dbReference type="VEuPathDB" id="FungiDB:BO78DRAFT_110104"/>
<protein>
    <submittedName>
        <fullName evidence="2">Uncharacterized protein</fullName>
    </submittedName>
</protein>
<dbReference type="AlphaFoldDB" id="A0A319EAB6"/>
<sequence length="172" mass="18013">MIKHAEDAGGGGGEGAGRPGGRAKRIAELQGKKRRGSAGRRPPSRGSLRIVRSSLPACLPACLLSPSSLVNVITPVPCHGQCGPSTNGRAGRTDGGGKNMGANCYTATLLLTSLRTGRLQTSLRPMQGSSPPLYVPRIQVISDPAPRPMGVFTVLTRSHSLHAFIYNIHCPK</sequence>
<feature type="region of interest" description="Disordered" evidence="1">
    <location>
        <begin position="1"/>
        <end position="22"/>
    </location>
</feature>
<accession>A0A319EAB6</accession>